<keyword evidence="4" id="KW-0067">ATP-binding</keyword>
<dbReference type="InterPro" id="IPR027417">
    <property type="entry name" value="P-loop_NTPase"/>
</dbReference>
<dbReference type="EMBL" id="LRRD01000018">
    <property type="protein sequence ID" value="KXW58283.1"/>
    <property type="molecule type" value="Genomic_DNA"/>
</dbReference>
<evidence type="ECO:0000259" key="5">
    <source>
        <dbReference type="PROSITE" id="PS51192"/>
    </source>
</evidence>
<dbReference type="EC" id="3.6.4.13" evidence="7"/>
<dbReference type="Pfam" id="PF04408">
    <property type="entry name" value="WHD_HA2"/>
    <property type="match status" value="1"/>
</dbReference>
<protein>
    <submittedName>
        <fullName evidence="7">ATP-dependent RNA helicase HrpB</fullName>
        <ecNumber evidence="7">3.6.4.13</ecNumber>
    </submittedName>
</protein>
<dbReference type="SMART" id="SM00847">
    <property type="entry name" value="HA2"/>
    <property type="match status" value="1"/>
</dbReference>
<dbReference type="Pfam" id="PF00270">
    <property type="entry name" value="DEAD"/>
    <property type="match status" value="1"/>
</dbReference>
<dbReference type="STRING" id="1789004.FEMY_11710"/>
<accession>A0A149VYH3</accession>
<evidence type="ECO:0000256" key="4">
    <source>
        <dbReference type="ARBA" id="ARBA00022840"/>
    </source>
</evidence>
<dbReference type="InterPro" id="IPR048333">
    <property type="entry name" value="HA2_WH"/>
</dbReference>
<dbReference type="PROSITE" id="PS51194">
    <property type="entry name" value="HELICASE_CTER"/>
    <property type="match status" value="1"/>
</dbReference>
<evidence type="ECO:0000256" key="2">
    <source>
        <dbReference type="ARBA" id="ARBA00022801"/>
    </source>
</evidence>
<feature type="domain" description="Helicase ATP-binding" evidence="5">
    <location>
        <begin position="37"/>
        <end position="200"/>
    </location>
</feature>
<dbReference type="Gene3D" id="3.40.50.300">
    <property type="entry name" value="P-loop containing nucleotide triphosphate hydrolases"/>
    <property type="match status" value="2"/>
</dbReference>
<name>A0A149VYH3_9PROT</name>
<dbReference type="InterPro" id="IPR001650">
    <property type="entry name" value="Helicase_C-like"/>
</dbReference>
<dbReference type="SUPFAM" id="SSF52540">
    <property type="entry name" value="P-loop containing nucleoside triphosphate hydrolases"/>
    <property type="match status" value="1"/>
</dbReference>
<keyword evidence="8" id="KW-1185">Reference proteome</keyword>
<gene>
    <name evidence="7" type="primary">hrpB</name>
    <name evidence="7" type="ORF">FEMY_11710</name>
</gene>
<dbReference type="AlphaFoldDB" id="A0A149VYH3"/>
<evidence type="ECO:0000313" key="7">
    <source>
        <dbReference type="EMBL" id="KXW58283.1"/>
    </source>
</evidence>
<dbReference type="GO" id="GO:0003724">
    <property type="term" value="F:RNA helicase activity"/>
    <property type="evidence" value="ECO:0007669"/>
    <property type="project" value="UniProtKB-EC"/>
</dbReference>
<evidence type="ECO:0000313" key="8">
    <source>
        <dbReference type="Proteomes" id="UP000075653"/>
    </source>
</evidence>
<dbReference type="Pfam" id="PF11898">
    <property type="entry name" value="DUF3418"/>
    <property type="match status" value="1"/>
</dbReference>
<organism evidence="7 8">
    <name type="scientific">Ferrovum myxofaciens</name>
    <dbReference type="NCBI Taxonomy" id="416213"/>
    <lineage>
        <taxon>Bacteria</taxon>
        <taxon>Pseudomonadati</taxon>
        <taxon>Pseudomonadota</taxon>
        <taxon>Betaproteobacteria</taxon>
        <taxon>Ferrovales</taxon>
        <taxon>Ferrovaceae</taxon>
        <taxon>Ferrovum</taxon>
    </lineage>
</organism>
<sequence length="1253" mass="141981">MRYKPFSPAVQARRRETLPRPSLTSDLPVLAAREEILSTVSRYPVTIICGETGSGKTTQLPQLCLLLERGVGGLIGCTQPRRVAARSVAQRLAQELGTRLGEAVGYQVRFHDQVSDRSFIKVMTEGILLAEIAHDPEFRRYDTLILDEVHERSLNMDFLMGYLKCLLPRRPDLKVILTSATLEAERLSAHFDQAPVIEVSGRTWPVEIRWRPIEAPTEEETDDDEDQSLQALLNAVDELGDLHARGDILIFLPGERDIRQTAEALRKHHPPHTEILPLYARQSQTEQDRVFQAGTGRRIVLATNVAETSLTVPGIHFVIDTGLARVNRYSLRTKVTQLRVEKISQAAARQRAGRCGRVAAGICIRLYDEVDFSARPPFTTPEILRTSLASVILRLAHLGLGCLDTLPLLDSPTPRAIEEGYRLLHELGAMDEAHALTPLGRELAPLPLDPRLGRMVLAARDLGCLREILVLVAALSVQDPRTRPSDDRSRADAHHAQFLQAGSEFLALLQIWDKVQEAFRHRKSGRQLVHFCQRNYLSPARVREWRELHGQLVGLITERQWLPNESPAPPENVHRALLCGLLGQIGQWDREAQNYLGPRGIRFRVSSGVRGKERPRWVMAAELAETEGIQARLLAPLQPEWIEAAAGSLVQRSYGDPYWDPQGEQVNAYEKVTLYGLTLVARRPVRYGPIAPHEARRVFIQHGLVAGELKTPPPFLVHNLAAMAEVLALEHKGRRQGVLIPEEDLCAFYEDCLPLEVWSAQRLTHWLRERTPGHADPLLMTREFLMRHAAGDITEIQFPDHFSWGGQDWPLTYRFEPGHPLDGVTLTLPLPVLSLLDNAPLDWLVPGLIREKITFLLKKLPGTLRRTLVPLPPTVTAFLERHDPSRGALLPQLNQFVRQRSGQAVSPEDWATPPEHLKMRLRLTDEMGQEIASGRDLDLLRAQWNNPLHRTLSPEKDPDWVQKGLTRWDFEELSGPQTLVRAGIILTVYPGLVDRGQTVDLMAFDDQEEALTSTRAGIRRLAHLSLAPLRLKGQNTLPDLLPLLPEFARLTQNGDPVTADTLFELLLQQVLRQWLPDEGVPPHTRTEFQHRLQSLKGNLGQSLKIQVALFHDIFTRHRNVVQRLTQLSRQPDLAGPLKELEHRRQRLMNFTTLRTTPPAKLAHFPRYLHAMEIRLEKLPRDLAGDIRKNTDLTRLERRWTDTLQRRGPSPELEEFRWLLEELHCALFAQSLKTPHPVSVPRLEKIWEKLGKSG</sequence>
<dbReference type="CDD" id="cd18791">
    <property type="entry name" value="SF2_C_RHA"/>
    <property type="match status" value="1"/>
</dbReference>
<dbReference type="InterPro" id="IPR011545">
    <property type="entry name" value="DEAD/DEAH_box_helicase_dom"/>
</dbReference>
<dbReference type="NCBIfam" id="TIGR01967">
    <property type="entry name" value="DEAH_box_HrpA"/>
    <property type="match status" value="1"/>
</dbReference>
<dbReference type="PANTHER" id="PTHR18934:SF99">
    <property type="entry name" value="ATP-DEPENDENT RNA HELICASE DHX37-RELATED"/>
    <property type="match status" value="1"/>
</dbReference>
<dbReference type="Proteomes" id="UP000075653">
    <property type="component" value="Unassembled WGS sequence"/>
</dbReference>
<dbReference type="InterPro" id="IPR007502">
    <property type="entry name" value="Helicase-assoc_dom"/>
</dbReference>
<keyword evidence="1" id="KW-0547">Nucleotide-binding</keyword>
<dbReference type="PANTHER" id="PTHR18934">
    <property type="entry name" value="ATP-DEPENDENT RNA HELICASE"/>
    <property type="match status" value="1"/>
</dbReference>
<dbReference type="InterPro" id="IPR024590">
    <property type="entry name" value="HrpA_C"/>
</dbReference>
<dbReference type="InterPro" id="IPR003593">
    <property type="entry name" value="AAA+_ATPase"/>
</dbReference>
<dbReference type="SMART" id="SM00490">
    <property type="entry name" value="HELICc"/>
    <property type="match status" value="1"/>
</dbReference>
<comment type="caution">
    <text evidence="7">The sequence shown here is derived from an EMBL/GenBank/DDBJ whole genome shotgun (WGS) entry which is preliminary data.</text>
</comment>
<dbReference type="GO" id="GO:0003723">
    <property type="term" value="F:RNA binding"/>
    <property type="evidence" value="ECO:0007669"/>
    <property type="project" value="TreeGrafter"/>
</dbReference>
<proteinExistence type="predicted"/>
<evidence type="ECO:0000256" key="1">
    <source>
        <dbReference type="ARBA" id="ARBA00022741"/>
    </source>
</evidence>
<evidence type="ECO:0000259" key="6">
    <source>
        <dbReference type="PROSITE" id="PS51194"/>
    </source>
</evidence>
<dbReference type="InterPro" id="IPR014001">
    <property type="entry name" value="Helicase_ATP-bd"/>
</dbReference>
<dbReference type="Pfam" id="PF21010">
    <property type="entry name" value="HA2_C"/>
    <property type="match status" value="1"/>
</dbReference>
<dbReference type="SMART" id="SM00382">
    <property type="entry name" value="AAA"/>
    <property type="match status" value="1"/>
</dbReference>
<dbReference type="GO" id="GO:0016787">
    <property type="term" value="F:hydrolase activity"/>
    <property type="evidence" value="ECO:0007669"/>
    <property type="project" value="UniProtKB-KW"/>
</dbReference>
<feature type="domain" description="Helicase C-terminal" evidence="6">
    <location>
        <begin position="228"/>
        <end position="399"/>
    </location>
</feature>
<reference evidence="7 8" key="1">
    <citation type="submission" date="2016-01" db="EMBL/GenBank/DDBJ databases">
        <title>Genome sequence of the acidophilic iron oxidising Ferrovum strain Z-31.</title>
        <authorList>
            <person name="Poehlein A."/>
            <person name="Ullrich S.R."/>
            <person name="Schloemann M."/>
            <person name="Muehling M."/>
            <person name="Daniel R."/>
        </authorList>
    </citation>
    <scope>NUCLEOTIDE SEQUENCE [LARGE SCALE GENOMIC DNA]</scope>
    <source>
        <strain evidence="7 8">Z-31</strain>
    </source>
</reference>
<dbReference type="SMART" id="SM00487">
    <property type="entry name" value="DEXDc"/>
    <property type="match status" value="1"/>
</dbReference>
<dbReference type="InterPro" id="IPR010222">
    <property type="entry name" value="RNA_helicase_HrpA"/>
</dbReference>
<dbReference type="PROSITE" id="PS51192">
    <property type="entry name" value="HELICASE_ATP_BIND_1"/>
    <property type="match status" value="1"/>
</dbReference>
<dbReference type="RefSeq" id="WP_062188003.1">
    <property type="nucleotide sequence ID" value="NZ_LRRD01000018.1"/>
</dbReference>
<evidence type="ECO:0000256" key="3">
    <source>
        <dbReference type="ARBA" id="ARBA00022806"/>
    </source>
</evidence>
<dbReference type="FunFam" id="1.20.120.1080:FF:000005">
    <property type="entry name" value="ATP-dependent helicase HrpA"/>
    <property type="match status" value="1"/>
</dbReference>
<keyword evidence="2 7" id="KW-0378">Hydrolase</keyword>
<dbReference type="PATRIC" id="fig|1789004.3.peg.1186"/>
<dbReference type="Pfam" id="PF00271">
    <property type="entry name" value="Helicase_C"/>
    <property type="match status" value="1"/>
</dbReference>
<dbReference type="Gene3D" id="1.20.120.1080">
    <property type="match status" value="1"/>
</dbReference>
<keyword evidence="3 7" id="KW-0347">Helicase</keyword>
<dbReference type="GO" id="GO:0005524">
    <property type="term" value="F:ATP binding"/>
    <property type="evidence" value="ECO:0007669"/>
    <property type="project" value="UniProtKB-KW"/>
</dbReference>